<evidence type="ECO:0000259" key="3">
    <source>
        <dbReference type="PROSITE" id="PS50835"/>
    </source>
</evidence>
<comment type="caution">
    <text evidence="4">The sequence shown here is derived from an EMBL/GenBank/DDBJ whole genome shotgun (WGS) entry which is preliminary data.</text>
</comment>
<evidence type="ECO:0000256" key="1">
    <source>
        <dbReference type="SAM" id="Phobius"/>
    </source>
</evidence>
<dbReference type="Pfam" id="PF07654">
    <property type="entry name" value="C1-set"/>
    <property type="match status" value="1"/>
</dbReference>
<keyword evidence="1" id="KW-0472">Membrane</keyword>
<dbReference type="PANTHER" id="PTHR13771">
    <property type="entry name" value="INTERCELLULAR ADHESION MOLECULE"/>
    <property type="match status" value="1"/>
</dbReference>
<feature type="chain" id="PRO_5044796179" description="Ig-like domain-containing protein" evidence="2">
    <location>
        <begin position="24"/>
        <end position="328"/>
    </location>
</feature>
<dbReference type="EMBL" id="JBHFQA010000003">
    <property type="protein sequence ID" value="KAL2101548.1"/>
    <property type="molecule type" value="Genomic_DNA"/>
</dbReference>
<keyword evidence="1" id="KW-1133">Transmembrane helix</keyword>
<dbReference type="InterPro" id="IPR036179">
    <property type="entry name" value="Ig-like_dom_sf"/>
</dbReference>
<dbReference type="SUPFAM" id="SSF48726">
    <property type="entry name" value="Immunoglobulin"/>
    <property type="match status" value="2"/>
</dbReference>
<accession>A0ABD1KQW7</accession>
<dbReference type="InterPro" id="IPR007110">
    <property type="entry name" value="Ig-like_dom"/>
</dbReference>
<evidence type="ECO:0000313" key="5">
    <source>
        <dbReference type="Proteomes" id="UP001591681"/>
    </source>
</evidence>
<protein>
    <recommendedName>
        <fullName evidence="3">Ig-like domain-containing protein</fullName>
    </recommendedName>
</protein>
<dbReference type="InterPro" id="IPR003597">
    <property type="entry name" value="Ig_C1-set"/>
</dbReference>
<dbReference type="Proteomes" id="UP001591681">
    <property type="component" value="Unassembled WGS sequence"/>
</dbReference>
<sequence>MMTRIKPMFGIIYLFFSLTGAAADCPVEIIPPSLLVKYGESALATCRALVPSTGMGWESIVGAVVEDGGVQEVNWTVKELRDWTVDPLCYLNSAVHDQCLQKLPVRVYQMPESVTLTVSGAGWKYTERSYNLFCRIENFAPAGNVTVKWFKGGTLVKESSEKQDDLDKVGPRNATFEMTTSFSPSDDGTEYHCEVGLDLTPDPVMKSQAVRVTVHYAPLHAWHQEQVLLDADTVLDCTVSANPPPAYEWTYMGQMKKTEKTPTHKATVAGNYTCTASNGHGRSTKLFTVLSRSRGTFWAIIIAGGVVAVLLIVSYTAWKCKAGANSII</sequence>
<proteinExistence type="predicted"/>
<dbReference type="PROSITE" id="PS50835">
    <property type="entry name" value="IG_LIKE"/>
    <property type="match status" value="2"/>
</dbReference>
<name>A0ABD1KQW7_9TELE</name>
<gene>
    <name evidence="4" type="ORF">ACEWY4_003309</name>
</gene>
<keyword evidence="1" id="KW-0812">Transmembrane</keyword>
<organism evidence="4 5">
    <name type="scientific">Coilia grayii</name>
    <name type="common">Gray's grenadier anchovy</name>
    <dbReference type="NCBI Taxonomy" id="363190"/>
    <lineage>
        <taxon>Eukaryota</taxon>
        <taxon>Metazoa</taxon>
        <taxon>Chordata</taxon>
        <taxon>Craniata</taxon>
        <taxon>Vertebrata</taxon>
        <taxon>Euteleostomi</taxon>
        <taxon>Actinopterygii</taxon>
        <taxon>Neopterygii</taxon>
        <taxon>Teleostei</taxon>
        <taxon>Clupei</taxon>
        <taxon>Clupeiformes</taxon>
        <taxon>Clupeoidei</taxon>
        <taxon>Engraulidae</taxon>
        <taxon>Coilinae</taxon>
        <taxon>Coilia</taxon>
    </lineage>
</organism>
<dbReference type="InterPro" id="IPR013783">
    <property type="entry name" value="Ig-like_fold"/>
</dbReference>
<dbReference type="Gene3D" id="2.60.40.10">
    <property type="entry name" value="Immunoglobulins"/>
    <property type="match status" value="3"/>
</dbReference>
<dbReference type="CDD" id="cd00096">
    <property type="entry name" value="Ig"/>
    <property type="match status" value="1"/>
</dbReference>
<dbReference type="PANTHER" id="PTHR13771:SF9">
    <property type="entry name" value="INTERCELLULAR ADHESION MOLECULE 5"/>
    <property type="match status" value="1"/>
</dbReference>
<keyword evidence="5" id="KW-1185">Reference proteome</keyword>
<dbReference type="InterPro" id="IPR047012">
    <property type="entry name" value="ICAM_VCAM"/>
</dbReference>
<feature type="domain" description="Ig-like" evidence="3">
    <location>
        <begin position="111"/>
        <end position="213"/>
    </location>
</feature>
<feature type="transmembrane region" description="Helical" evidence="1">
    <location>
        <begin position="297"/>
        <end position="318"/>
    </location>
</feature>
<evidence type="ECO:0000256" key="2">
    <source>
        <dbReference type="SAM" id="SignalP"/>
    </source>
</evidence>
<reference evidence="4 5" key="1">
    <citation type="submission" date="2024-09" db="EMBL/GenBank/DDBJ databases">
        <title>A chromosome-level genome assembly of Gray's grenadier anchovy, Coilia grayii.</title>
        <authorList>
            <person name="Fu Z."/>
        </authorList>
    </citation>
    <scope>NUCLEOTIDE SEQUENCE [LARGE SCALE GENOMIC DNA]</scope>
    <source>
        <strain evidence="4">G4</strain>
        <tissue evidence="4">Muscle</tissue>
    </source>
</reference>
<dbReference type="AlphaFoldDB" id="A0ABD1KQW7"/>
<feature type="signal peptide" evidence="2">
    <location>
        <begin position="1"/>
        <end position="23"/>
    </location>
</feature>
<feature type="domain" description="Ig-like" evidence="3">
    <location>
        <begin position="235"/>
        <end position="288"/>
    </location>
</feature>
<keyword evidence="2" id="KW-0732">Signal</keyword>
<evidence type="ECO:0000313" key="4">
    <source>
        <dbReference type="EMBL" id="KAL2101548.1"/>
    </source>
</evidence>